<evidence type="ECO:0000313" key="1">
    <source>
        <dbReference type="EMBL" id="CAG8794313.1"/>
    </source>
</evidence>
<keyword evidence="2" id="KW-1185">Reference proteome</keyword>
<protein>
    <submittedName>
        <fullName evidence="1">19988_t:CDS:1</fullName>
    </submittedName>
</protein>
<name>A0ACA9RJ06_9GLOM</name>
<proteinExistence type="predicted"/>
<reference evidence="1" key="1">
    <citation type="submission" date="2021-06" db="EMBL/GenBank/DDBJ databases">
        <authorList>
            <person name="Kallberg Y."/>
            <person name="Tangrot J."/>
            <person name="Rosling A."/>
        </authorList>
    </citation>
    <scope>NUCLEOTIDE SEQUENCE</scope>
    <source>
        <strain evidence="1">MA461A</strain>
    </source>
</reference>
<feature type="non-terminal residue" evidence="1">
    <location>
        <position position="1"/>
    </location>
</feature>
<accession>A0ACA9RJ06</accession>
<gene>
    <name evidence="1" type="ORF">RPERSI_LOCUS19736</name>
</gene>
<dbReference type="EMBL" id="CAJVQC010054562">
    <property type="protein sequence ID" value="CAG8794313.1"/>
    <property type="molecule type" value="Genomic_DNA"/>
</dbReference>
<comment type="caution">
    <text evidence="1">The sequence shown here is derived from an EMBL/GenBank/DDBJ whole genome shotgun (WGS) entry which is preliminary data.</text>
</comment>
<organism evidence="1 2">
    <name type="scientific">Racocetra persica</name>
    <dbReference type="NCBI Taxonomy" id="160502"/>
    <lineage>
        <taxon>Eukaryota</taxon>
        <taxon>Fungi</taxon>
        <taxon>Fungi incertae sedis</taxon>
        <taxon>Mucoromycota</taxon>
        <taxon>Glomeromycotina</taxon>
        <taxon>Glomeromycetes</taxon>
        <taxon>Diversisporales</taxon>
        <taxon>Gigasporaceae</taxon>
        <taxon>Racocetra</taxon>
    </lineage>
</organism>
<evidence type="ECO:0000313" key="2">
    <source>
        <dbReference type="Proteomes" id="UP000789920"/>
    </source>
</evidence>
<sequence length="63" mass="7234">NESAEVQYNAEVQHNTEVQHNAVDLIQSDENSAEYLHTTIETDTDRLYSDEEQPNNLNDEDTP</sequence>
<dbReference type="Proteomes" id="UP000789920">
    <property type="component" value="Unassembled WGS sequence"/>
</dbReference>